<dbReference type="PROSITE" id="PS51192">
    <property type="entry name" value="HELICASE_ATP_BIND_1"/>
    <property type="match status" value="1"/>
</dbReference>
<dbReference type="InterPro" id="IPR000330">
    <property type="entry name" value="SNF2_N"/>
</dbReference>
<keyword evidence="1" id="KW-0547">Nucleotide-binding</keyword>
<evidence type="ECO:0000313" key="7">
    <source>
        <dbReference type="Proteomes" id="UP001321749"/>
    </source>
</evidence>
<feature type="domain" description="Helicase ATP-binding" evidence="4">
    <location>
        <begin position="274"/>
        <end position="446"/>
    </location>
</feature>
<gene>
    <name evidence="6" type="ORF">QBC42DRAFT_262275</name>
</gene>
<evidence type="ECO:0000256" key="2">
    <source>
        <dbReference type="ARBA" id="ARBA00022801"/>
    </source>
</evidence>
<dbReference type="GO" id="GO:0005524">
    <property type="term" value="F:ATP binding"/>
    <property type="evidence" value="ECO:0007669"/>
    <property type="project" value="UniProtKB-KW"/>
</dbReference>
<name>A0AAV9HVJ9_9PEZI</name>
<evidence type="ECO:0000256" key="1">
    <source>
        <dbReference type="ARBA" id="ARBA00022741"/>
    </source>
</evidence>
<dbReference type="PROSITE" id="PS51194">
    <property type="entry name" value="HELICASE_CTER"/>
    <property type="match status" value="1"/>
</dbReference>
<dbReference type="EMBL" id="MU864943">
    <property type="protein sequence ID" value="KAK4464980.1"/>
    <property type="molecule type" value="Genomic_DNA"/>
</dbReference>
<evidence type="ECO:0000259" key="5">
    <source>
        <dbReference type="PROSITE" id="PS51194"/>
    </source>
</evidence>
<dbReference type="PANTHER" id="PTHR45626:SF22">
    <property type="entry name" value="DNA REPAIR PROTEIN RAD5"/>
    <property type="match status" value="1"/>
</dbReference>
<feature type="domain" description="Helicase C-terminal" evidence="5">
    <location>
        <begin position="689"/>
        <end position="855"/>
    </location>
</feature>
<dbReference type="Pfam" id="PF00176">
    <property type="entry name" value="SNF2-rel_dom"/>
    <property type="match status" value="1"/>
</dbReference>
<dbReference type="InterPro" id="IPR049730">
    <property type="entry name" value="SNF2/RAD54-like_C"/>
</dbReference>
<keyword evidence="3" id="KW-0067">ATP-binding</keyword>
<dbReference type="PANTHER" id="PTHR45626">
    <property type="entry name" value="TRANSCRIPTION TERMINATION FACTOR 2-RELATED"/>
    <property type="match status" value="1"/>
</dbReference>
<dbReference type="GO" id="GO:0006281">
    <property type="term" value="P:DNA repair"/>
    <property type="evidence" value="ECO:0007669"/>
    <property type="project" value="TreeGrafter"/>
</dbReference>
<accession>A0AAV9HVJ9</accession>
<dbReference type="Proteomes" id="UP001321749">
    <property type="component" value="Unassembled WGS sequence"/>
</dbReference>
<dbReference type="Pfam" id="PF00271">
    <property type="entry name" value="Helicase_C"/>
    <property type="match status" value="1"/>
</dbReference>
<reference evidence="6" key="1">
    <citation type="journal article" date="2023" name="Mol. Phylogenet. Evol.">
        <title>Genome-scale phylogeny and comparative genomics of the fungal order Sordariales.</title>
        <authorList>
            <person name="Hensen N."/>
            <person name="Bonometti L."/>
            <person name="Westerberg I."/>
            <person name="Brannstrom I.O."/>
            <person name="Guillou S."/>
            <person name="Cros-Aarteil S."/>
            <person name="Calhoun S."/>
            <person name="Haridas S."/>
            <person name="Kuo A."/>
            <person name="Mondo S."/>
            <person name="Pangilinan J."/>
            <person name="Riley R."/>
            <person name="LaButti K."/>
            <person name="Andreopoulos B."/>
            <person name="Lipzen A."/>
            <person name="Chen C."/>
            <person name="Yan M."/>
            <person name="Daum C."/>
            <person name="Ng V."/>
            <person name="Clum A."/>
            <person name="Steindorff A."/>
            <person name="Ohm R.A."/>
            <person name="Martin F."/>
            <person name="Silar P."/>
            <person name="Natvig D.O."/>
            <person name="Lalanne C."/>
            <person name="Gautier V."/>
            <person name="Ament-Velasquez S.L."/>
            <person name="Kruys A."/>
            <person name="Hutchinson M.I."/>
            <person name="Powell A.J."/>
            <person name="Barry K."/>
            <person name="Miller A.N."/>
            <person name="Grigoriev I.V."/>
            <person name="Debuchy R."/>
            <person name="Gladieux P."/>
            <person name="Hiltunen Thoren M."/>
            <person name="Johannesson H."/>
        </authorList>
    </citation>
    <scope>NUCLEOTIDE SEQUENCE</scope>
    <source>
        <strain evidence="6">PSN324</strain>
    </source>
</reference>
<protein>
    <submittedName>
        <fullName evidence="6">SNF2 family N-terminal domain-containing protein</fullName>
    </submittedName>
</protein>
<dbReference type="GO" id="GO:0008094">
    <property type="term" value="F:ATP-dependent activity, acting on DNA"/>
    <property type="evidence" value="ECO:0007669"/>
    <property type="project" value="TreeGrafter"/>
</dbReference>
<dbReference type="SMART" id="SM00487">
    <property type="entry name" value="DEXDc"/>
    <property type="match status" value="1"/>
</dbReference>
<dbReference type="CDD" id="cd18793">
    <property type="entry name" value="SF2_C_SNF"/>
    <property type="match status" value="1"/>
</dbReference>
<keyword evidence="2" id="KW-0378">Hydrolase</keyword>
<comment type="caution">
    <text evidence="6">The sequence shown here is derived from an EMBL/GenBank/DDBJ whole genome shotgun (WGS) entry which is preliminary data.</text>
</comment>
<reference evidence="6" key="2">
    <citation type="submission" date="2023-06" db="EMBL/GenBank/DDBJ databases">
        <authorList>
            <consortium name="Lawrence Berkeley National Laboratory"/>
            <person name="Mondo S.J."/>
            <person name="Hensen N."/>
            <person name="Bonometti L."/>
            <person name="Westerberg I."/>
            <person name="Brannstrom I.O."/>
            <person name="Guillou S."/>
            <person name="Cros-Aarteil S."/>
            <person name="Calhoun S."/>
            <person name="Haridas S."/>
            <person name="Kuo A."/>
            <person name="Pangilinan J."/>
            <person name="Riley R."/>
            <person name="Labutti K."/>
            <person name="Andreopoulos B."/>
            <person name="Lipzen A."/>
            <person name="Chen C."/>
            <person name="Yanf M."/>
            <person name="Daum C."/>
            <person name="Ng V."/>
            <person name="Clum A."/>
            <person name="Steindorff A."/>
            <person name="Ohm R."/>
            <person name="Martin F."/>
            <person name="Silar P."/>
            <person name="Natvig D."/>
            <person name="Lalanne C."/>
            <person name="Gautier V."/>
            <person name="Ament-Velasquez S.L."/>
            <person name="Kruys A."/>
            <person name="Hutchinson M.I."/>
            <person name="Powell A.J."/>
            <person name="Barry K."/>
            <person name="Miller A.N."/>
            <person name="Grigoriev I.V."/>
            <person name="Debuchy R."/>
            <person name="Gladieux P."/>
            <person name="Thoren M.H."/>
            <person name="Johannesson H."/>
        </authorList>
    </citation>
    <scope>NUCLEOTIDE SEQUENCE</scope>
    <source>
        <strain evidence="6">PSN324</strain>
    </source>
</reference>
<evidence type="ECO:0000259" key="4">
    <source>
        <dbReference type="PROSITE" id="PS51192"/>
    </source>
</evidence>
<evidence type="ECO:0000256" key="3">
    <source>
        <dbReference type="ARBA" id="ARBA00022840"/>
    </source>
</evidence>
<dbReference type="InterPro" id="IPR014001">
    <property type="entry name" value="Helicase_ATP-bd"/>
</dbReference>
<dbReference type="SMART" id="SM00490">
    <property type="entry name" value="HELICc"/>
    <property type="match status" value="1"/>
</dbReference>
<proteinExistence type="predicted"/>
<dbReference type="Gene3D" id="3.40.50.10810">
    <property type="entry name" value="Tandem AAA-ATPase domain"/>
    <property type="match status" value="1"/>
</dbReference>
<dbReference type="InterPro" id="IPR001650">
    <property type="entry name" value="Helicase_C-like"/>
</dbReference>
<sequence length="859" mass="96330">MKRQLEACSASEASTALWVLDNPKRPRSQPCDGEQAQDGDPNHVRVCFGAIISFEIESYTPPIHKIDVKLQPGGKLHQLLNSEYVGHLVDADDEALLNVLRQDGVDFEMSLVPNLSEPQKRRKSAAPVLWVTLYGPLEIADDLGKTLQELDLYLQDPVHSHMRLPYHNPHLFGPKEGPNLLDQLESNPTVTTETLSPVDILAQFVTSNEELEEIPGSPLLRTPLLSHQRRGLAFMSRREAGWNLFPAGLDIWSKELDAHGDTLYVNNVTNEVHRNAPPIFKGGLLGDRMGLGKTLAILALIAHDKGTKSEQPRGGNPTLIVVPPTLIHSWEEQMTLHYVKGTMKWRRHHGSHRITSHGDVISHDIIICSYPTLAREWKENRETSVIFQHIWQRVVLDEAHHIKNAASLTAKATFALKSEKRWAVTATPIQNRLTELVSLFQFLQVFPYSDKAVFESHISSLWSMGQPEQALQRLKQLLGFIMLRRSANAITLPDRHDRRVTVELDARGREQYDKARLQAIRRLDDAFFSQNTSLGFMNALSKISTLRMICNLGEIDSTIVENTEAPVRECQEALAKSDVWDQRTATAMLHEFPSLGIPYTCVNCKLNIEGSQGGPTTQIMVLLTQCLSLWCPNCVFEASSLDATADTYCTCQTACARAQVPLSPTFMSEAQPVHAIALEARRGKQYPAKIRALLADLNSIDPDIKSIVFSFWKSTLDLVKLALSDHGIECLQIDGTVSNKTRPQVLDKFRHDPNCRVLLLSLSCGAVGLNLTAASRAYLMEPQWNPAIEEQALARVHRLGQTREVTTIRFVVDKTIEQFVLELQEKKRDFSNILFSGKGSSGPLHVTKERLQELQTLLR</sequence>
<organism evidence="6 7">
    <name type="scientific">Cladorrhinum samala</name>
    <dbReference type="NCBI Taxonomy" id="585594"/>
    <lineage>
        <taxon>Eukaryota</taxon>
        <taxon>Fungi</taxon>
        <taxon>Dikarya</taxon>
        <taxon>Ascomycota</taxon>
        <taxon>Pezizomycotina</taxon>
        <taxon>Sordariomycetes</taxon>
        <taxon>Sordariomycetidae</taxon>
        <taxon>Sordariales</taxon>
        <taxon>Podosporaceae</taxon>
        <taxon>Cladorrhinum</taxon>
    </lineage>
</organism>
<dbReference type="InterPro" id="IPR027417">
    <property type="entry name" value="P-loop_NTPase"/>
</dbReference>
<dbReference type="AlphaFoldDB" id="A0AAV9HVJ9"/>
<dbReference type="GO" id="GO:0005634">
    <property type="term" value="C:nucleus"/>
    <property type="evidence" value="ECO:0007669"/>
    <property type="project" value="TreeGrafter"/>
</dbReference>
<dbReference type="SUPFAM" id="SSF52540">
    <property type="entry name" value="P-loop containing nucleoside triphosphate hydrolases"/>
    <property type="match status" value="2"/>
</dbReference>
<evidence type="ECO:0000313" key="6">
    <source>
        <dbReference type="EMBL" id="KAK4464980.1"/>
    </source>
</evidence>
<dbReference type="GO" id="GO:0016787">
    <property type="term" value="F:hydrolase activity"/>
    <property type="evidence" value="ECO:0007669"/>
    <property type="project" value="UniProtKB-KW"/>
</dbReference>
<dbReference type="CDD" id="cd18008">
    <property type="entry name" value="DEXDc_SHPRH-like"/>
    <property type="match status" value="1"/>
</dbReference>
<dbReference type="InterPro" id="IPR038718">
    <property type="entry name" value="SNF2-like_sf"/>
</dbReference>
<dbReference type="Gene3D" id="3.40.50.300">
    <property type="entry name" value="P-loop containing nucleotide triphosphate hydrolases"/>
    <property type="match status" value="1"/>
</dbReference>
<dbReference type="InterPro" id="IPR050628">
    <property type="entry name" value="SNF2_RAD54_helicase_TF"/>
</dbReference>
<keyword evidence="7" id="KW-1185">Reference proteome</keyword>